<feature type="transmembrane region" description="Helical" evidence="2">
    <location>
        <begin position="6"/>
        <end position="24"/>
    </location>
</feature>
<comment type="caution">
    <text evidence="3">The sequence shown here is derived from an EMBL/GenBank/DDBJ whole genome shotgun (WGS) entry which is preliminary data.</text>
</comment>
<reference evidence="3 4" key="1">
    <citation type="journal article" date="2019" name="Int. J. Syst. Evol. Microbiol.">
        <title>The Global Catalogue of Microorganisms (GCM) 10K type strain sequencing project: providing services to taxonomists for standard genome sequencing and annotation.</title>
        <authorList>
            <consortium name="The Broad Institute Genomics Platform"/>
            <consortium name="The Broad Institute Genome Sequencing Center for Infectious Disease"/>
            <person name="Wu L."/>
            <person name="Ma J."/>
        </authorList>
    </citation>
    <scope>NUCLEOTIDE SEQUENCE [LARGE SCALE GENOMIC DNA]</scope>
    <source>
        <strain evidence="3 4">JCM 10671</strain>
    </source>
</reference>
<feature type="region of interest" description="Disordered" evidence="1">
    <location>
        <begin position="158"/>
        <end position="187"/>
    </location>
</feature>
<organism evidence="3 4">
    <name type="scientific">Sporichthya brevicatena</name>
    <dbReference type="NCBI Taxonomy" id="171442"/>
    <lineage>
        <taxon>Bacteria</taxon>
        <taxon>Bacillati</taxon>
        <taxon>Actinomycetota</taxon>
        <taxon>Actinomycetes</taxon>
        <taxon>Sporichthyales</taxon>
        <taxon>Sporichthyaceae</taxon>
        <taxon>Sporichthya</taxon>
    </lineage>
</organism>
<feature type="region of interest" description="Disordered" evidence="1">
    <location>
        <begin position="259"/>
        <end position="282"/>
    </location>
</feature>
<name>A0ABN1G4E3_9ACTN</name>
<evidence type="ECO:0000313" key="3">
    <source>
        <dbReference type="EMBL" id="GAA0603895.1"/>
    </source>
</evidence>
<feature type="transmembrane region" description="Helical" evidence="2">
    <location>
        <begin position="95"/>
        <end position="112"/>
    </location>
</feature>
<keyword evidence="2" id="KW-1133">Transmembrane helix</keyword>
<keyword evidence="2" id="KW-0472">Membrane</keyword>
<protein>
    <recommendedName>
        <fullName evidence="5">Integral membrane protein</fullName>
    </recommendedName>
</protein>
<evidence type="ECO:0000256" key="1">
    <source>
        <dbReference type="SAM" id="MobiDB-lite"/>
    </source>
</evidence>
<sequence length="282" mass="30155">MSGSGLLYAAVLGAWAVFLLTRCLKVTPTDIDCGVPEGTVLRRRGEPDPAAGTYSMLRPAVPPAAEPVVKSGVRPVEVVTRPRVSAATARRRRRVLGTLVSVFVPLLTANLLGLMPLWPAAIPAALFVAYLYEVRVRAKKARVTRVAVAPVAAPAGPARIPAQRGTRSRPADTDMTWDPWPSVEVEETKPGPVADIADGWEPRPVPLPTYVTAPKAPHVARRIDVSAGRPWAVADEDDEATQEFPALTDELIAEIEAEMADQAAGETSADEDEIEIPRAVGE</sequence>
<proteinExistence type="predicted"/>
<keyword evidence="4" id="KW-1185">Reference proteome</keyword>
<accession>A0ABN1G4E3</accession>
<evidence type="ECO:0000256" key="2">
    <source>
        <dbReference type="SAM" id="Phobius"/>
    </source>
</evidence>
<keyword evidence="2" id="KW-0812">Transmembrane</keyword>
<feature type="transmembrane region" description="Helical" evidence="2">
    <location>
        <begin position="118"/>
        <end position="135"/>
    </location>
</feature>
<gene>
    <name evidence="3" type="ORF">GCM10009547_01980</name>
</gene>
<dbReference type="EMBL" id="BAAAHE010000002">
    <property type="protein sequence ID" value="GAA0603895.1"/>
    <property type="molecule type" value="Genomic_DNA"/>
</dbReference>
<evidence type="ECO:0008006" key="5">
    <source>
        <dbReference type="Google" id="ProtNLM"/>
    </source>
</evidence>
<evidence type="ECO:0000313" key="4">
    <source>
        <dbReference type="Proteomes" id="UP001500957"/>
    </source>
</evidence>
<dbReference type="Proteomes" id="UP001500957">
    <property type="component" value="Unassembled WGS sequence"/>
</dbReference>
<dbReference type="RefSeq" id="WP_344600636.1">
    <property type="nucleotide sequence ID" value="NZ_BAAAHE010000002.1"/>
</dbReference>